<sequence length="741" mass="82998">MGIAGLHGLLKSIQKPSHIKKFKGKPLGIDAYGWLHRGTIACAIDLALGYNTTKYVEFAMQRVRMLLYYGVVPYLVFDGGRLPSKYSTEIARAERREESKILGLELYRTGHISQAQQQLQKAIDVTPQMARLLIEELKRFNIQYLVAPYEADAELVYLEKEGIIHGILSEDSDMLVFGAKLLLSKLDKHGNCVEINRKDFPACRDINLVGWTDQKFRQMCILSGCDYLPNIPRIGLKTAYRNLKKYNTIERVVKILQFEGRSLVPPNYMDHFDRAELTFLHQRVFCPTERKLVPLNPLPDNLEGNIAFIGDDIEADIAIRIAYGDLDPITKEPICIQSLHSERARMASTGRQVFSVQKRPNKPIDSFFTPKRVPLGELDPNILTPSPSQQALLDQSRGISWTATPISISQSSPAAPGFQLPARAIQIVPFSSQAGNSTRSPPVKRQRLCSDADQRASVEEHSHFFTDSAPFQNAGRGAISSKRRRRTEVEIFSDDSIDRAMLQLDNITKNATYISTLHRVNLRRVESSNATGESRTPIVPGKCTASSPCHAMSISQTQTLRTLPSMEKSPSPKKFNPASATHIPRASHRDATQSSATSPIKAYNIPTNQIITNDEARSQTEKLPLHHGTTWQVPRRDKQVRSLNLTPLQRLQRTALSRSKSMNFTKREALNLGKDEPGYTSECSVAKPTAAIDIPYHPVATRGSEDSVIPSTDNENDSLSDEGECHRFGSSDLRRFEFKPK</sequence>
<name>A0ACB8V060_9EURO</name>
<dbReference type="EMBL" id="JALBCA010000028">
    <property type="protein sequence ID" value="KAI2388788.1"/>
    <property type="molecule type" value="Genomic_DNA"/>
</dbReference>
<gene>
    <name evidence="1" type="primary">EXO1</name>
    <name evidence="1" type="ORF">LOY88_002381</name>
</gene>
<organism evidence="1">
    <name type="scientific">Ophidiomyces ophidiicola</name>
    <dbReference type="NCBI Taxonomy" id="1387563"/>
    <lineage>
        <taxon>Eukaryota</taxon>
        <taxon>Fungi</taxon>
        <taxon>Dikarya</taxon>
        <taxon>Ascomycota</taxon>
        <taxon>Pezizomycotina</taxon>
        <taxon>Eurotiomycetes</taxon>
        <taxon>Eurotiomycetidae</taxon>
        <taxon>Onygenales</taxon>
        <taxon>Onygenaceae</taxon>
        <taxon>Ophidiomyces</taxon>
    </lineage>
</organism>
<reference evidence="1" key="1">
    <citation type="journal article" date="2022" name="bioRxiv">
        <title>Population genetic analysis of Ophidiomyces ophidiicola, the causative agent of snake fungal disease, indicates recent introductions to the USA.</title>
        <authorList>
            <person name="Ladner J.T."/>
            <person name="Palmer J.M."/>
            <person name="Ettinger C.L."/>
            <person name="Stajich J.E."/>
            <person name="Farrell T.M."/>
            <person name="Glorioso B.M."/>
            <person name="Lawson B."/>
            <person name="Price S.J."/>
            <person name="Stengle A.G."/>
            <person name="Grear D.A."/>
            <person name="Lorch J.M."/>
        </authorList>
    </citation>
    <scope>NUCLEOTIDE SEQUENCE</scope>
    <source>
        <strain evidence="1">NWHC 24266-5</strain>
    </source>
</reference>
<protein>
    <submittedName>
        <fullName evidence="1">Rad2 nuclease</fullName>
    </submittedName>
</protein>
<accession>A0ACB8V060</accession>
<evidence type="ECO:0000313" key="1">
    <source>
        <dbReference type="EMBL" id="KAI2388788.1"/>
    </source>
</evidence>
<proteinExistence type="predicted"/>
<comment type="caution">
    <text evidence="1">The sequence shown here is derived from an EMBL/GenBank/DDBJ whole genome shotgun (WGS) entry which is preliminary data.</text>
</comment>